<dbReference type="InterPro" id="IPR035901">
    <property type="entry name" value="GIY-YIG_endonuc_sf"/>
</dbReference>
<dbReference type="PROSITE" id="PS50164">
    <property type="entry name" value="GIY_YIG"/>
    <property type="match status" value="1"/>
</dbReference>
<comment type="caution">
    <text evidence="4">The sequence shown here is derived from an EMBL/GenBank/DDBJ whole genome shotgun (WGS) entry which is preliminary data.</text>
</comment>
<dbReference type="SUPFAM" id="SSF64496">
    <property type="entry name" value="DNA-binding domain of intron-encoded endonucleases"/>
    <property type="match status" value="2"/>
</dbReference>
<comment type="similarity">
    <text evidence="1">To endonucleases of group I introns of fungi and phage.</text>
</comment>
<feature type="compositionally biased region" description="Basic and acidic residues" evidence="2">
    <location>
        <begin position="189"/>
        <end position="198"/>
    </location>
</feature>
<reference evidence="4" key="1">
    <citation type="journal article" date="2015" name="Nature">
        <title>Complex archaea that bridge the gap between prokaryotes and eukaryotes.</title>
        <authorList>
            <person name="Spang A."/>
            <person name="Saw J.H."/>
            <person name="Jorgensen S.L."/>
            <person name="Zaremba-Niedzwiedzka K."/>
            <person name="Martijn J."/>
            <person name="Lind A.E."/>
            <person name="van Eijk R."/>
            <person name="Schleper C."/>
            <person name="Guy L."/>
            <person name="Ettema T.J."/>
        </authorList>
    </citation>
    <scope>NUCLEOTIDE SEQUENCE</scope>
</reference>
<feature type="compositionally biased region" description="Basic residues" evidence="2">
    <location>
        <begin position="199"/>
        <end position="214"/>
    </location>
</feature>
<feature type="domain" description="GIY-YIG" evidence="3">
    <location>
        <begin position="2"/>
        <end position="89"/>
    </location>
</feature>
<dbReference type="InterPro" id="IPR006350">
    <property type="entry name" value="Intron_endoG1"/>
</dbReference>
<sequence length="214" mass="24448">METHYVYIIENKVNGKSYVGQTKNLSERKRRHFSGSSCAKLLNSAVKKYGADKFYFSLIEKCLGQDEVNVREKYWIKYLRTLSPAGYNLSEGGGGISGYSFSSEQRQRLSIALKGIKRSEETCLKISLSKRGEKNPMHGCSGTSSPTYGHKHSEKTCYKMRESALGRNHSSQTKKKLSELSKGANNPMFDKKHSDETRRKMRARWAERKKRLSE</sequence>
<accession>A0A0F9G132</accession>
<protein>
    <recommendedName>
        <fullName evidence="3">GIY-YIG domain-containing protein</fullName>
    </recommendedName>
</protein>
<name>A0A0F9G132_9ZZZZ</name>
<dbReference type="GO" id="GO:0004519">
    <property type="term" value="F:endonuclease activity"/>
    <property type="evidence" value="ECO:0007669"/>
    <property type="project" value="InterPro"/>
</dbReference>
<dbReference type="GO" id="GO:0003677">
    <property type="term" value="F:DNA binding"/>
    <property type="evidence" value="ECO:0007669"/>
    <property type="project" value="InterPro"/>
</dbReference>
<organism evidence="4">
    <name type="scientific">marine sediment metagenome</name>
    <dbReference type="NCBI Taxonomy" id="412755"/>
    <lineage>
        <taxon>unclassified sequences</taxon>
        <taxon>metagenomes</taxon>
        <taxon>ecological metagenomes</taxon>
    </lineage>
</organism>
<evidence type="ECO:0000256" key="2">
    <source>
        <dbReference type="SAM" id="MobiDB-lite"/>
    </source>
</evidence>
<dbReference type="Pfam" id="PF01541">
    <property type="entry name" value="GIY-YIG"/>
    <property type="match status" value="1"/>
</dbReference>
<proteinExistence type="predicted"/>
<dbReference type="AlphaFoldDB" id="A0A0F9G132"/>
<dbReference type="SMART" id="SM00465">
    <property type="entry name" value="GIYc"/>
    <property type="match status" value="1"/>
</dbReference>
<gene>
    <name evidence="4" type="ORF">LCGC14_1885140</name>
</gene>
<dbReference type="SMART" id="SM00496">
    <property type="entry name" value="IENR2"/>
    <property type="match status" value="5"/>
</dbReference>
<dbReference type="SUPFAM" id="SSF82771">
    <property type="entry name" value="GIY-YIG endonuclease"/>
    <property type="match status" value="1"/>
</dbReference>
<evidence type="ECO:0000259" key="3">
    <source>
        <dbReference type="PROSITE" id="PS50164"/>
    </source>
</evidence>
<dbReference type="Gene3D" id="3.40.1440.10">
    <property type="entry name" value="GIY-YIG endonuclease"/>
    <property type="match status" value="1"/>
</dbReference>
<evidence type="ECO:0000256" key="1">
    <source>
        <dbReference type="ARBA" id="ARBA00010045"/>
    </source>
</evidence>
<feature type="region of interest" description="Disordered" evidence="2">
    <location>
        <begin position="134"/>
        <end position="214"/>
    </location>
</feature>
<feature type="compositionally biased region" description="Basic and acidic residues" evidence="2">
    <location>
        <begin position="154"/>
        <end position="164"/>
    </location>
</feature>
<dbReference type="InterPro" id="IPR003611">
    <property type="entry name" value="NUMOD3"/>
</dbReference>
<dbReference type="CDD" id="cd10443">
    <property type="entry name" value="GIY-YIG_HE_Tlr8p_PBC-V_like"/>
    <property type="match status" value="1"/>
</dbReference>
<evidence type="ECO:0000313" key="4">
    <source>
        <dbReference type="EMBL" id="KKL92394.1"/>
    </source>
</evidence>
<dbReference type="NCBIfam" id="TIGR01453">
    <property type="entry name" value="grpIintron_endo"/>
    <property type="match status" value="1"/>
</dbReference>
<dbReference type="InterPro" id="IPR000305">
    <property type="entry name" value="GIY-YIG_endonuc"/>
</dbReference>
<dbReference type="EMBL" id="LAZR01019478">
    <property type="protein sequence ID" value="KKL92394.1"/>
    <property type="molecule type" value="Genomic_DNA"/>
</dbReference>
<dbReference type="Pfam" id="PF07460">
    <property type="entry name" value="NUMOD3"/>
    <property type="match status" value="3"/>
</dbReference>